<gene>
    <name evidence="3" type="ORF">PODLI_1B028254</name>
</gene>
<feature type="signal peptide" evidence="2">
    <location>
        <begin position="1"/>
        <end position="22"/>
    </location>
</feature>
<dbReference type="Proteomes" id="UP001178461">
    <property type="component" value="Chromosome Z"/>
</dbReference>
<feature type="region of interest" description="Disordered" evidence="1">
    <location>
        <begin position="43"/>
        <end position="62"/>
    </location>
</feature>
<protein>
    <submittedName>
        <fullName evidence="3">Uncharacterized protein</fullName>
    </submittedName>
</protein>
<evidence type="ECO:0000256" key="1">
    <source>
        <dbReference type="SAM" id="MobiDB-lite"/>
    </source>
</evidence>
<keyword evidence="2" id="KW-0732">Signal</keyword>
<dbReference type="AlphaFoldDB" id="A0AA35LCG0"/>
<reference evidence="3" key="1">
    <citation type="submission" date="2022-12" db="EMBL/GenBank/DDBJ databases">
        <authorList>
            <person name="Alioto T."/>
            <person name="Alioto T."/>
            <person name="Gomez Garrido J."/>
        </authorList>
    </citation>
    <scope>NUCLEOTIDE SEQUENCE</scope>
</reference>
<feature type="compositionally biased region" description="Basic residues" evidence="1">
    <location>
        <begin position="48"/>
        <end position="62"/>
    </location>
</feature>
<accession>A0AA35LCG0</accession>
<feature type="chain" id="PRO_5041312309" evidence="2">
    <location>
        <begin position="23"/>
        <end position="154"/>
    </location>
</feature>
<keyword evidence="4" id="KW-1185">Reference proteome</keyword>
<evidence type="ECO:0000313" key="3">
    <source>
        <dbReference type="EMBL" id="CAI5793790.1"/>
    </source>
</evidence>
<dbReference type="EMBL" id="OX395140">
    <property type="protein sequence ID" value="CAI5793790.1"/>
    <property type="molecule type" value="Genomic_DNA"/>
</dbReference>
<name>A0AA35LCG0_9SAUR</name>
<sequence>MWCTKHWFHWFLTLFSFLQTMAGPLQMPPELVSPAEDDLLMPQVPSSGRKRLQRRRSRRGGQRRAEMILTLPHSGSSHLDQEFSDRRICFWSDNQAAVWLLFALSATALSTGPVSEQGSLDLDSVLAFLNTRKCLGCPGVESCWPNCFPLFRSM</sequence>
<proteinExistence type="predicted"/>
<evidence type="ECO:0000313" key="4">
    <source>
        <dbReference type="Proteomes" id="UP001178461"/>
    </source>
</evidence>
<evidence type="ECO:0000256" key="2">
    <source>
        <dbReference type="SAM" id="SignalP"/>
    </source>
</evidence>
<organism evidence="3 4">
    <name type="scientific">Podarcis lilfordi</name>
    <name type="common">Lilford's wall lizard</name>
    <dbReference type="NCBI Taxonomy" id="74358"/>
    <lineage>
        <taxon>Eukaryota</taxon>
        <taxon>Metazoa</taxon>
        <taxon>Chordata</taxon>
        <taxon>Craniata</taxon>
        <taxon>Vertebrata</taxon>
        <taxon>Euteleostomi</taxon>
        <taxon>Lepidosauria</taxon>
        <taxon>Squamata</taxon>
        <taxon>Bifurcata</taxon>
        <taxon>Unidentata</taxon>
        <taxon>Episquamata</taxon>
        <taxon>Laterata</taxon>
        <taxon>Lacertibaenia</taxon>
        <taxon>Lacertidae</taxon>
        <taxon>Podarcis</taxon>
    </lineage>
</organism>